<dbReference type="GO" id="GO:0004439">
    <property type="term" value="F:phosphatidylinositol-4,5-bisphosphate 5-phosphatase activity"/>
    <property type="evidence" value="ECO:0007669"/>
    <property type="project" value="TreeGrafter"/>
</dbReference>
<protein>
    <recommendedName>
        <fullName evidence="2">Inositol polyphosphate-related phosphatase domain-containing protein</fullName>
    </recommendedName>
</protein>
<feature type="domain" description="Inositol polyphosphate-related phosphatase" evidence="2">
    <location>
        <begin position="145"/>
        <end position="480"/>
    </location>
</feature>
<feature type="region of interest" description="Disordered" evidence="1">
    <location>
        <begin position="82"/>
        <end position="101"/>
    </location>
</feature>
<sequence length="511" mass="55271">MSVGGGLLAPPEAALASHELSQERPIVLGDSLTPSAALPPLRAPHNPSLAPCAPRPNQLPPLAPQWAVDAARLVAAGRHSPLTPVRAPAAPADTPPAPLRQRSGVGQAAQLMAARAANSLVAPRASVAVAPEDPAAWRPAADQTGRIRVYVGTWNMHGKEPPESLAPWVPATAEAAEGAAEGEGFDLYVIGTQEAERSIEMSILNPWKSKWILRLNSALGEGYVCLASHSLMAIHLAVYARRELLPQVSHVHSAHVACGIGDVLGNKGGVGISLCVGRTSILFINSHLAAHQHKVNERNTDYHRINATLGLHPPIPPDDTARGAGCVAEFDRVIWCGDMNYRIQGCRAAIDALLEPPNERARAAPEWEGEEAHWDAMRAVLLGNDQLRQQMRLGRVFDGFQEAEIKFRPTYKFDSKQKDLYDQSEKQRVPAYTDRVLYRVASWEPPDAIKVLRYSSVDELKVSDHRPVFADISLQYTLHHEDTVGAELSTVSRAARMSGVASSESSVCAIM</sequence>
<dbReference type="InterPro" id="IPR036691">
    <property type="entry name" value="Endo/exonu/phosph_ase_sf"/>
</dbReference>
<comment type="caution">
    <text evidence="3">The sequence shown here is derived from an EMBL/GenBank/DDBJ whole genome shotgun (WGS) entry which is preliminary data.</text>
</comment>
<proteinExistence type="predicted"/>
<dbReference type="PANTHER" id="PTHR11200">
    <property type="entry name" value="INOSITOL 5-PHOSPHATASE"/>
    <property type="match status" value="1"/>
</dbReference>
<evidence type="ECO:0000313" key="4">
    <source>
        <dbReference type="Proteomes" id="UP001515480"/>
    </source>
</evidence>
<evidence type="ECO:0000313" key="3">
    <source>
        <dbReference type="EMBL" id="KAL1518982.1"/>
    </source>
</evidence>
<gene>
    <name evidence="3" type="ORF">AB1Y20_003251</name>
</gene>
<dbReference type="Proteomes" id="UP001515480">
    <property type="component" value="Unassembled WGS sequence"/>
</dbReference>
<dbReference type="GO" id="GO:0046856">
    <property type="term" value="P:phosphatidylinositol dephosphorylation"/>
    <property type="evidence" value="ECO:0007669"/>
    <property type="project" value="InterPro"/>
</dbReference>
<organism evidence="3 4">
    <name type="scientific">Prymnesium parvum</name>
    <name type="common">Toxic golden alga</name>
    <dbReference type="NCBI Taxonomy" id="97485"/>
    <lineage>
        <taxon>Eukaryota</taxon>
        <taxon>Haptista</taxon>
        <taxon>Haptophyta</taxon>
        <taxon>Prymnesiophyceae</taxon>
        <taxon>Prymnesiales</taxon>
        <taxon>Prymnesiaceae</taxon>
        <taxon>Prymnesium</taxon>
    </lineage>
</organism>
<evidence type="ECO:0000256" key="1">
    <source>
        <dbReference type="SAM" id="MobiDB-lite"/>
    </source>
</evidence>
<dbReference type="Gene3D" id="3.60.10.10">
    <property type="entry name" value="Endonuclease/exonuclease/phosphatase"/>
    <property type="match status" value="1"/>
</dbReference>
<dbReference type="AlphaFoldDB" id="A0AB34JCW7"/>
<dbReference type="InterPro" id="IPR000300">
    <property type="entry name" value="IPPc"/>
</dbReference>
<reference evidence="3 4" key="1">
    <citation type="journal article" date="2024" name="Science">
        <title>Giant polyketide synthase enzymes in the biosynthesis of giant marine polyether toxins.</title>
        <authorList>
            <person name="Fallon T.R."/>
            <person name="Shende V.V."/>
            <person name="Wierzbicki I.H."/>
            <person name="Pendleton A.L."/>
            <person name="Watervoot N.F."/>
            <person name="Auber R.P."/>
            <person name="Gonzalez D.J."/>
            <person name="Wisecaver J.H."/>
            <person name="Moore B.S."/>
        </authorList>
    </citation>
    <scope>NUCLEOTIDE SEQUENCE [LARGE SCALE GENOMIC DNA]</scope>
    <source>
        <strain evidence="3 4">12B1</strain>
    </source>
</reference>
<name>A0AB34JCW7_PRYPA</name>
<dbReference type="EMBL" id="JBGBPQ010000010">
    <property type="protein sequence ID" value="KAL1518982.1"/>
    <property type="molecule type" value="Genomic_DNA"/>
</dbReference>
<dbReference type="InterPro" id="IPR046985">
    <property type="entry name" value="IP5"/>
</dbReference>
<keyword evidence="4" id="KW-1185">Reference proteome</keyword>
<evidence type="ECO:0000259" key="2">
    <source>
        <dbReference type="SMART" id="SM00128"/>
    </source>
</evidence>
<dbReference type="SUPFAM" id="SSF56219">
    <property type="entry name" value="DNase I-like"/>
    <property type="match status" value="1"/>
</dbReference>
<dbReference type="Pfam" id="PF22669">
    <property type="entry name" value="Exo_endo_phos2"/>
    <property type="match status" value="1"/>
</dbReference>
<dbReference type="SMART" id="SM00128">
    <property type="entry name" value="IPPc"/>
    <property type="match status" value="1"/>
</dbReference>
<accession>A0AB34JCW7</accession>